<feature type="transmembrane region" description="Helical" evidence="1">
    <location>
        <begin position="154"/>
        <end position="174"/>
    </location>
</feature>
<evidence type="ECO:0000313" key="3">
    <source>
        <dbReference type="Proteomes" id="UP000035642"/>
    </source>
</evidence>
<sequence length="192" mass="22132">MRLNWILLLIVSILADVESQTWFTGDNSTVIGCSTHCSLDDHNLSCWNSTLNFFSKVLIGQLRHYITVQVDIDQWHRRHGESKGQDMELVALEIEKAFLNELKPKDILHSSTVIRVAKAVSDRIRNVSDHVISWTPHFQCPIPCEYRHNSYRNLFIASMVLNVCLLMAVIPFMVRFIRHDGVWNSQSRLIGS</sequence>
<name>A0A0K0CVA3_ANGCA</name>
<keyword evidence="2" id="KW-0732">Signal</keyword>
<dbReference type="WBParaSite" id="ACAC_0000123901-mRNA-1">
    <property type="protein sequence ID" value="ACAC_0000123901-mRNA-1"/>
    <property type="gene ID" value="ACAC_0000123901"/>
</dbReference>
<evidence type="ECO:0000256" key="2">
    <source>
        <dbReference type="SAM" id="SignalP"/>
    </source>
</evidence>
<proteinExistence type="predicted"/>
<dbReference type="STRING" id="6313.A0A0K0CVA3"/>
<dbReference type="Proteomes" id="UP000035642">
    <property type="component" value="Unassembled WGS sequence"/>
</dbReference>
<feature type="signal peptide" evidence="2">
    <location>
        <begin position="1"/>
        <end position="19"/>
    </location>
</feature>
<reference evidence="3" key="1">
    <citation type="submission" date="2012-09" db="EMBL/GenBank/DDBJ databases">
        <authorList>
            <person name="Martin A.A."/>
        </authorList>
    </citation>
    <scope>NUCLEOTIDE SEQUENCE</scope>
</reference>
<protein>
    <submittedName>
        <fullName evidence="4">GP2</fullName>
    </submittedName>
</protein>
<keyword evidence="1" id="KW-0812">Transmembrane</keyword>
<feature type="chain" id="PRO_5005326436" evidence="2">
    <location>
        <begin position="20"/>
        <end position="192"/>
    </location>
</feature>
<keyword evidence="3" id="KW-1185">Reference proteome</keyword>
<evidence type="ECO:0000313" key="4">
    <source>
        <dbReference type="WBParaSite" id="ACAC_0000123901-mRNA-1"/>
    </source>
</evidence>
<evidence type="ECO:0000256" key="1">
    <source>
        <dbReference type="SAM" id="Phobius"/>
    </source>
</evidence>
<reference evidence="4" key="2">
    <citation type="submission" date="2017-02" db="UniProtKB">
        <authorList>
            <consortium name="WormBaseParasite"/>
        </authorList>
    </citation>
    <scope>IDENTIFICATION</scope>
</reference>
<accession>A0A0K0CVA3</accession>
<keyword evidence="1" id="KW-0472">Membrane</keyword>
<keyword evidence="1" id="KW-1133">Transmembrane helix</keyword>
<dbReference type="AlphaFoldDB" id="A0A0K0CVA3"/>
<organism evidence="3 4">
    <name type="scientific">Angiostrongylus cantonensis</name>
    <name type="common">Rat lungworm</name>
    <dbReference type="NCBI Taxonomy" id="6313"/>
    <lineage>
        <taxon>Eukaryota</taxon>
        <taxon>Metazoa</taxon>
        <taxon>Ecdysozoa</taxon>
        <taxon>Nematoda</taxon>
        <taxon>Chromadorea</taxon>
        <taxon>Rhabditida</taxon>
        <taxon>Rhabditina</taxon>
        <taxon>Rhabditomorpha</taxon>
        <taxon>Strongyloidea</taxon>
        <taxon>Metastrongylidae</taxon>
        <taxon>Angiostrongylus</taxon>
    </lineage>
</organism>